<proteinExistence type="predicted"/>
<evidence type="ECO:0000313" key="1">
    <source>
        <dbReference type="EMBL" id="KAA6300517.1"/>
    </source>
</evidence>
<accession>A0A5M8NVW8</accession>
<dbReference type="Proteomes" id="UP000324575">
    <property type="component" value="Unassembled WGS sequence"/>
</dbReference>
<comment type="caution">
    <text evidence="1">The sequence shown here is derived from an EMBL/GenBank/DDBJ whole genome shotgun (WGS) entry which is preliminary data.</text>
</comment>
<gene>
    <name evidence="1" type="ORF">EZS26_003332</name>
</gene>
<dbReference type="EMBL" id="SNRX01000072">
    <property type="protein sequence ID" value="KAA6300517.1"/>
    <property type="molecule type" value="Genomic_DNA"/>
</dbReference>
<protein>
    <submittedName>
        <fullName evidence="1">Uncharacterized protein</fullName>
    </submittedName>
</protein>
<reference evidence="1 2" key="1">
    <citation type="submission" date="2019-03" db="EMBL/GenBank/DDBJ databases">
        <title>Single cell metagenomics reveals metabolic interactions within the superorganism composed of flagellate Streblomastix strix and complex community of Bacteroidetes bacteria on its surface.</title>
        <authorList>
            <person name="Treitli S.C."/>
            <person name="Kolisko M."/>
            <person name="Husnik F."/>
            <person name="Keeling P."/>
            <person name="Hampl V."/>
        </authorList>
    </citation>
    <scope>NUCLEOTIDE SEQUENCE [LARGE SCALE GENOMIC DNA]</scope>
    <source>
        <strain evidence="1">St1</strain>
    </source>
</reference>
<name>A0A5M8NVW8_9BACT</name>
<dbReference type="AlphaFoldDB" id="A0A5M8NVW8"/>
<sequence length="44" mass="5336">MLPILLLWEKEHYPKELQARYCGTLELANGWIKNTFIQYLKQIE</sequence>
<organism evidence="1 2">
    <name type="scientific">Candidatus Ordinivivax streblomastigis</name>
    <dbReference type="NCBI Taxonomy" id="2540710"/>
    <lineage>
        <taxon>Bacteria</taxon>
        <taxon>Pseudomonadati</taxon>
        <taxon>Bacteroidota</taxon>
        <taxon>Bacteroidia</taxon>
        <taxon>Bacteroidales</taxon>
        <taxon>Candidatus Ordinivivax</taxon>
    </lineage>
</organism>
<evidence type="ECO:0000313" key="2">
    <source>
        <dbReference type="Proteomes" id="UP000324575"/>
    </source>
</evidence>